<dbReference type="AlphaFoldDB" id="V2XK36"/>
<dbReference type="Proteomes" id="UP000017559">
    <property type="component" value="Unassembled WGS sequence"/>
</dbReference>
<dbReference type="OrthoDB" id="3099237at2759"/>
<evidence type="ECO:0000313" key="1">
    <source>
        <dbReference type="EMBL" id="ESK93186.1"/>
    </source>
</evidence>
<dbReference type="HOGENOM" id="CLU_1326694_0_0_1"/>
<name>V2XK36_MONRO</name>
<dbReference type="KEGG" id="mrr:Moror_14646"/>
<dbReference type="EMBL" id="AWSO01000223">
    <property type="protein sequence ID" value="ESK93186.1"/>
    <property type="molecule type" value="Genomic_DNA"/>
</dbReference>
<organism evidence="1 2">
    <name type="scientific">Moniliophthora roreri (strain MCA 2997)</name>
    <name type="common">Cocoa frosty pod rot fungus</name>
    <name type="synonym">Crinipellis roreri</name>
    <dbReference type="NCBI Taxonomy" id="1381753"/>
    <lineage>
        <taxon>Eukaryota</taxon>
        <taxon>Fungi</taxon>
        <taxon>Dikarya</taxon>
        <taxon>Basidiomycota</taxon>
        <taxon>Agaricomycotina</taxon>
        <taxon>Agaricomycetes</taxon>
        <taxon>Agaricomycetidae</taxon>
        <taxon>Agaricales</taxon>
        <taxon>Marasmiineae</taxon>
        <taxon>Marasmiaceae</taxon>
        <taxon>Moniliophthora</taxon>
    </lineage>
</organism>
<sequence>MTKWGEASSLSQVLVGARVRYDEIHDWISIVDSEQQVSQSIRWDVFEKYIDGLDVLERALFDLAVALNKENELLIQLRLQINGDFTEFVQRQRFQSYHPPALYPHERMGDPDQEPSVKRKRDVHLQQTPTGIPLDVARIRIGTAFSQAMYIFSILRLLNKKTTLTAEMWVYFEEAKNLCAGVGLDKPRGDGWSRLMVVIRKVVELPP</sequence>
<proteinExistence type="predicted"/>
<keyword evidence="2" id="KW-1185">Reference proteome</keyword>
<accession>V2XK36</accession>
<evidence type="ECO:0000313" key="2">
    <source>
        <dbReference type="Proteomes" id="UP000017559"/>
    </source>
</evidence>
<reference evidence="1 2" key="1">
    <citation type="journal article" date="2014" name="BMC Genomics">
        <title>Genome and secretome analysis of the hemibiotrophic fungal pathogen, Moniliophthora roreri, which causes frosty pod rot disease of cacao: mechanisms of the biotrophic and necrotrophic phases.</title>
        <authorList>
            <person name="Meinhardt L.W."/>
            <person name="Costa G.G.L."/>
            <person name="Thomazella D.P.T."/>
            <person name="Teixeira P.J.P.L."/>
            <person name="Carazzolle M.F."/>
            <person name="Schuster S.C."/>
            <person name="Carlson J.E."/>
            <person name="Guiltinan M.J."/>
            <person name="Mieczkowski P."/>
            <person name="Farmer A."/>
            <person name="Ramaraj T."/>
            <person name="Crozier J."/>
            <person name="Davis R.E."/>
            <person name="Shao J."/>
            <person name="Melnick R.L."/>
            <person name="Pereira G.A.G."/>
            <person name="Bailey B.A."/>
        </authorList>
    </citation>
    <scope>NUCLEOTIDE SEQUENCE [LARGE SCALE GENOMIC DNA]</scope>
    <source>
        <strain evidence="1 2">MCA 2997</strain>
    </source>
</reference>
<comment type="caution">
    <text evidence="1">The sequence shown here is derived from an EMBL/GenBank/DDBJ whole genome shotgun (WGS) entry which is preliminary data.</text>
</comment>
<gene>
    <name evidence="1" type="ORF">Moror_14646</name>
</gene>
<protein>
    <submittedName>
        <fullName evidence="1">Uncharacterized protein</fullName>
    </submittedName>
</protein>